<feature type="transmembrane region" description="Helical" evidence="5">
    <location>
        <begin position="35"/>
        <end position="51"/>
    </location>
</feature>
<dbReference type="GO" id="GO:0055085">
    <property type="term" value="P:transmembrane transport"/>
    <property type="evidence" value="ECO:0007669"/>
    <property type="project" value="InterPro"/>
</dbReference>
<feature type="domain" description="STAS" evidence="6">
    <location>
        <begin position="418"/>
        <end position="533"/>
    </location>
</feature>
<evidence type="ECO:0000256" key="1">
    <source>
        <dbReference type="ARBA" id="ARBA00004141"/>
    </source>
</evidence>
<dbReference type="Pfam" id="PF00916">
    <property type="entry name" value="Sulfate_transp"/>
    <property type="match status" value="1"/>
</dbReference>
<evidence type="ECO:0000259" key="6">
    <source>
        <dbReference type="PROSITE" id="PS50801"/>
    </source>
</evidence>
<feature type="transmembrane region" description="Helical" evidence="5">
    <location>
        <begin position="186"/>
        <end position="210"/>
    </location>
</feature>
<keyword evidence="4 5" id="KW-0472">Membrane</keyword>
<evidence type="ECO:0000256" key="4">
    <source>
        <dbReference type="ARBA" id="ARBA00023136"/>
    </source>
</evidence>
<keyword evidence="3 5" id="KW-1133">Transmembrane helix</keyword>
<evidence type="ECO:0000256" key="3">
    <source>
        <dbReference type="ARBA" id="ARBA00022989"/>
    </source>
</evidence>
<dbReference type="InterPro" id="IPR002645">
    <property type="entry name" value="STAS_dom"/>
</dbReference>
<dbReference type="InterPro" id="IPR011547">
    <property type="entry name" value="SLC26A/SulP_dom"/>
</dbReference>
<feature type="transmembrane region" description="Helical" evidence="5">
    <location>
        <begin position="161"/>
        <end position="179"/>
    </location>
</feature>
<sequence length="533" mass="54840">MQQSIARNVVAGLSVAGLVLPEGIAYAGIAGLPPGRALAAGIAGGLAYLVVGRSRYAIVSPTSSSAAILAAALIGLNANAADRGMMATALTLIAGVIFLGLAAFRVGGLSDFISRPVLRGFTFGLAITIIIKQLPNIAGVRVDGGSILSVLDGLGAQFGRWHWPSILIGVGALCALLLLRRAPRIPAALLVILAGIALGQAMDLSAWGVAEAGPVALAFSDLRLPDDFSTWARLTQLAAPIALILFAESWGTIRGLALAHGDSVNPNRELAGLGLANSLSALAHGMPVGAGFSAGNANASAGATGRMAALTASLALLALALFATPLIAHIPEPVLAAVVIGALTHALSPAPLLWLFHLQRDQWVAVTATLGVLALGVLNGMLAAIALSIVELLYRLSHPSFSELGRVGDGHDFVDRQRHPDTSALPGIIIVRPNAPLIFANAESVLRAMADRARQRKPGTLILSLEESDDLDSTAVEALGEFATALRTINCRLILARAHDRVRGILRASGQDELASTGTYSVADAADLALKEN</sequence>
<dbReference type="GO" id="GO:0016020">
    <property type="term" value="C:membrane"/>
    <property type="evidence" value="ECO:0007669"/>
    <property type="project" value="UniProtKB-SubCell"/>
</dbReference>
<proteinExistence type="predicted"/>
<dbReference type="RefSeq" id="WP_036525204.1">
    <property type="nucleotide sequence ID" value="NZ_JFYZ01000005.1"/>
</dbReference>
<dbReference type="Gene3D" id="3.30.750.24">
    <property type="entry name" value="STAS domain"/>
    <property type="match status" value="1"/>
</dbReference>
<dbReference type="InterPro" id="IPR036513">
    <property type="entry name" value="STAS_dom_sf"/>
</dbReference>
<dbReference type="SUPFAM" id="SSF52091">
    <property type="entry name" value="SpoIIaa-like"/>
    <property type="match status" value="1"/>
</dbReference>
<feature type="transmembrane region" description="Helical" evidence="5">
    <location>
        <begin position="334"/>
        <end position="356"/>
    </location>
</feature>
<dbReference type="PROSITE" id="PS50801">
    <property type="entry name" value="STAS"/>
    <property type="match status" value="1"/>
</dbReference>
<dbReference type="Pfam" id="PF01740">
    <property type="entry name" value="STAS"/>
    <property type="match status" value="1"/>
</dbReference>
<keyword evidence="2 5" id="KW-0812">Transmembrane</keyword>
<feature type="transmembrane region" description="Helical" evidence="5">
    <location>
        <begin position="84"/>
        <end position="104"/>
    </location>
</feature>
<protein>
    <recommendedName>
        <fullName evidence="6">STAS domain-containing protein</fullName>
    </recommendedName>
</protein>
<dbReference type="Proteomes" id="UP000024329">
    <property type="component" value="Unassembled WGS sequence"/>
</dbReference>
<feature type="transmembrane region" description="Helical" evidence="5">
    <location>
        <begin position="363"/>
        <end position="390"/>
    </location>
</feature>
<dbReference type="AlphaFoldDB" id="A0A031K1J9"/>
<comment type="subcellular location">
    <subcellularLocation>
        <location evidence="1">Membrane</location>
        <topology evidence="1">Multi-pass membrane protein</topology>
    </subcellularLocation>
</comment>
<comment type="caution">
    <text evidence="7">The sequence shown here is derived from an EMBL/GenBank/DDBJ whole genome shotgun (WGS) entry which is preliminary data.</text>
</comment>
<feature type="transmembrane region" description="Helical" evidence="5">
    <location>
        <begin position="230"/>
        <end position="247"/>
    </location>
</feature>
<dbReference type="EMBL" id="JFYZ01000005">
    <property type="protein sequence ID" value="EZP82893.1"/>
    <property type="molecule type" value="Genomic_DNA"/>
</dbReference>
<dbReference type="eggNOG" id="COG0659">
    <property type="taxonomic scope" value="Bacteria"/>
</dbReference>
<dbReference type="PATRIC" id="fig|158500.4.peg.1861"/>
<evidence type="ECO:0000256" key="2">
    <source>
        <dbReference type="ARBA" id="ARBA00022692"/>
    </source>
</evidence>
<feature type="transmembrane region" description="Helical" evidence="5">
    <location>
        <begin position="307"/>
        <end position="328"/>
    </location>
</feature>
<organism evidence="7 8">
    <name type="scientific">Novosphingobium resinovorum</name>
    <dbReference type="NCBI Taxonomy" id="158500"/>
    <lineage>
        <taxon>Bacteria</taxon>
        <taxon>Pseudomonadati</taxon>
        <taxon>Pseudomonadota</taxon>
        <taxon>Alphaproteobacteria</taxon>
        <taxon>Sphingomonadales</taxon>
        <taxon>Sphingomonadaceae</taxon>
        <taxon>Novosphingobium</taxon>
    </lineage>
</organism>
<evidence type="ECO:0000313" key="8">
    <source>
        <dbReference type="Proteomes" id="UP000024329"/>
    </source>
</evidence>
<dbReference type="PANTHER" id="PTHR11814">
    <property type="entry name" value="SULFATE TRANSPORTER"/>
    <property type="match status" value="1"/>
</dbReference>
<feature type="transmembrane region" description="Helical" evidence="5">
    <location>
        <begin position="116"/>
        <end position="134"/>
    </location>
</feature>
<accession>A0A031K1J9</accession>
<feature type="transmembrane region" description="Helical" evidence="5">
    <location>
        <begin position="58"/>
        <end position="78"/>
    </location>
</feature>
<dbReference type="InterPro" id="IPR001902">
    <property type="entry name" value="SLC26A/SulP_fam"/>
</dbReference>
<dbReference type="CDD" id="cd07042">
    <property type="entry name" value="STAS_SulP_like_sulfate_transporter"/>
    <property type="match status" value="1"/>
</dbReference>
<name>A0A031K1J9_9SPHN</name>
<reference evidence="7 8" key="1">
    <citation type="submission" date="2014-03" db="EMBL/GenBank/DDBJ databases">
        <title>Whole genome sequence of Novosphingobium resinovorum KF1.</title>
        <authorList>
            <person name="Gan H.M."/>
            <person name="Gan H.Y."/>
            <person name="Chew T.H."/>
            <person name="Savka M.A."/>
        </authorList>
    </citation>
    <scope>NUCLEOTIDE SEQUENCE [LARGE SCALE GENOMIC DNA]</scope>
    <source>
        <strain evidence="7 8">KF1</strain>
    </source>
</reference>
<evidence type="ECO:0000256" key="5">
    <source>
        <dbReference type="SAM" id="Phobius"/>
    </source>
</evidence>
<gene>
    <name evidence="7" type="ORF">BV97_01817</name>
</gene>
<evidence type="ECO:0000313" key="7">
    <source>
        <dbReference type="EMBL" id="EZP82893.1"/>
    </source>
</evidence>